<dbReference type="InterPro" id="IPR000182">
    <property type="entry name" value="GNAT_dom"/>
</dbReference>
<dbReference type="InterPro" id="IPR045694">
    <property type="entry name" value="DUF6058"/>
</dbReference>
<proteinExistence type="predicted"/>
<reference evidence="2 3" key="2">
    <citation type="submission" date="2020-08" db="EMBL/GenBank/DDBJ databases">
        <title>The Agave Microbiome: Exploring the role of microbial communities in plant adaptations to desert environments.</title>
        <authorList>
            <person name="Partida-Martinez L.P."/>
        </authorList>
    </citation>
    <scope>NUCLEOTIDE SEQUENCE [LARGE SCALE GENOMIC DNA]</scope>
    <source>
        <strain evidence="2 3">AT2.17</strain>
    </source>
</reference>
<protein>
    <submittedName>
        <fullName evidence="2">RimJ/RimL family protein N-acetyltransferase</fullName>
    </submittedName>
</protein>
<dbReference type="Pfam" id="PF19531">
    <property type="entry name" value="DUF6058"/>
    <property type="match status" value="1"/>
</dbReference>
<dbReference type="PANTHER" id="PTHR43792:SF1">
    <property type="entry name" value="N-ACETYLTRANSFERASE DOMAIN-CONTAINING PROTEIN"/>
    <property type="match status" value="1"/>
</dbReference>
<dbReference type="GO" id="GO:0016747">
    <property type="term" value="F:acyltransferase activity, transferring groups other than amino-acyl groups"/>
    <property type="evidence" value="ECO:0007669"/>
    <property type="project" value="InterPro"/>
</dbReference>
<evidence type="ECO:0000313" key="2">
    <source>
        <dbReference type="EMBL" id="NYE36235.1"/>
    </source>
</evidence>
<feature type="domain" description="N-acetyltransferase" evidence="1">
    <location>
        <begin position="214"/>
        <end position="375"/>
    </location>
</feature>
<evidence type="ECO:0000259" key="1">
    <source>
        <dbReference type="PROSITE" id="PS51186"/>
    </source>
</evidence>
<dbReference type="InterPro" id="IPR051531">
    <property type="entry name" value="N-acetyltransferase"/>
</dbReference>
<dbReference type="InterPro" id="IPR016181">
    <property type="entry name" value="Acyl_CoA_acyltransferase"/>
</dbReference>
<dbReference type="CDD" id="cd04301">
    <property type="entry name" value="NAT_SF"/>
    <property type="match status" value="1"/>
</dbReference>
<organism evidence="2 3">
    <name type="scientific">Nocardioides cavernae</name>
    <dbReference type="NCBI Taxonomy" id="1921566"/>
    <lineage>
        <taxon>Bacteria</taxon>
        <taxon>Bacillati</taxon>
        <taxon>Actinomycetota</taxon>
        <taxon>Actinomycetes</taxon>
        <taxon>Propionibacteriales</taxon>
        <taxon>Nocardioidaceae</taxon>
        <taxon>Nocardioides</taxon>
    </lineage>
</organism>
<dbReference type="RefSeq" id="WP_218858171.1">
    <property type="nucleotide sequence ID" value="NZ_JACCBW010000001.1"/>
</dbReference>
<dbReference type="Proteomes" id="UP000549911">
    <property type="component" value="Unassembled WGS sequence"/>
</dbReference>
<reference evidence="2 3" key="1">
    <citation type="submission" date="2020-07" db="EMBL/GenBank/DDBJ databases">
        <authorList>
            <person name="Partida-Martinez L."/>
            <person name="Huntemann M."/>
            <person name="Clum A."/>
            <person name="Wang J."/>
            <person name="Palaniappan K."/>
            <person name="Ritter S."/>
            <person name="Chen I.-M."/>
            <person name="Stamatis D."/>
            <person name="Reddy T."/>
            <person name="O'Malley R."/>
            <person name="Daum C."/>
            <person name="Shapiro N."/>
            <person name="Ivanova N."/>
            <person name="Kyrpides N."/>
            <person name="Woyke T."/>
        </authorList>
    </citation>
    <scope>NUCLEOTIDE SEQUENCE [LARGE SCALE GENOMIC DNA]</scope>
    <source>
        <strain evidence="2 3">AT2.17</strain>
    </source>
</reference>
<gene>
    <name evidence="2" type="ORF">F4692_001339</name>
</gene>
<sequence>MGDDTLSDRLASAVHDRYVAVNGDHPMTAADDAYVREHFVPATAEAVRLMLDGLLPLPSYLLSDGTPMVPADHGLLAEVAGGVERLHDWFVAFWPDDPATGEAEWGHYLSGQYVCLEEVSPVRIRQKTERVAEASAAVELLRRDPHDEIGRGMIGEAVDGVLAVPGLDSLLRPMTAYDRLRFGGPTVRETWVDGPRREFLTPVAPVWPLRTERLVLRPFEPGDAAALAEAWADEDYASLLLTHTQNPSEVAEMVRRRADPGDGRFVGLVAEHDGEVVGDSILILQGTGLSEGEIGWTVLPRHAGRGYATEAARAVLRMAFKHYGLRRVVANLDARNDRSAALCERLGMRREVHRIGDFWSKGQWTSSYEYALLREEWRAAGG</sequence>
<accession>A0A7Y9KR49</accession>
<keyword evidence="2" id="KW-0808">Transferase</keyword>
<dbReference type="Gene3D" id="3.40.630.30">
    <property type="match status" value="1"/>
</dbReference>
<dbReference type="PROSITE" id="PS51186">
    <property type="entry name" value="GNAT"/>
    <property type="match status" value="1"/>
</dbReference>
<dbReference type="SUPFAM" id="SSF55729">
    <property type="entry name" value="Acyl-CoA N-acyltransferases (Nat)"/>
    <property type="match status" value="1"/>
</dbReference>
<comment type="caution">
    <text evidence="2">The sequence shown here is derived from an EMBL/GenBank/DDBJ whole genome shotgun (WGS) entry which is preliminary data.</text>
</comment>
<dbReference type="Pfam" id="PF13302">
    <property type="entry name" value="Acetyltransf_3"/>
    <property type="match status" value="1"/>
</dbReference>
<dbReference type="EMBL" id="JACCBW010000001">
    <property type="protein sequence ID" value="NYE36235.1"/>
    <property type="molecule type" value="Genomic_DNA"/>
</dbReference>
<name>A0A7Y9KR49_9ACTN</name>
<keyword evidence="3" id="KW-1185">Reference proteome</keyword>
<dbReference type="AlphaFoldDB" id="A0A7Y9KR49"/>
<dbReference type="PANTHER" id="PTHR43792">
    <property type="entry name" value="GNAT FAMILY, PUTATIVE (AFU_ORTHOLOGUE AFUA_3G00765)-RELATED-RELATED"/>
    <property type="match status" value="1"/>
</dbReference>
<evidence type="ECO:0000313" key="3">
    <source>
        <dbReference type="Proteomes" id="UP000549911"/>
    </source>
</evidence>